<dbReference type="Pfam" id="PF00950">
    <property type="entry name" value="ABC-3"/>
    <property type="match status" value="1"/>
</dbReference>
<feature type="transmembrane region" description="Helical" evidence="7">
    <location>
        <begin position="61"/>
        <end position="80"/>
    </location>
</feature>
<organism evidence="8 9">
    <name type="scientific">Schaalia cardiffensis F0333</name>
    <dbReference type="NCBI Taxonomy" id="888050"/>
    <lineage>
        <taxon>Bacteria</taxon>
        <taxon>Bacillati</taxon>
        <taxon>Actinomycetota</taxon>
        <taxon>Actinomycetes</taxon>
        <taxon>Actinomycetales</taxon>
        <taxon>Actinomycetaceae</taxon>
        <taxon>Schaalia</taxon>
    </lineage>
</organism>
<proteinExistence type="inferred from homology"/>
<dbReference type="InterPro" id="IPR037294">
    <property type="entry name" value="ABC_BtuC-like"/>
</dbReference>
<dbReference type="PANTHER" id="PTHR30477">
    <property type="entry name" value="ABC-TRANSPORTER METAL-BINDING PROTEIN"/>
    <property type="match status" value="1"/>
</dbReference>
<dbReference type="GO" id="GO:0055085">
    <property type="term" value="P:transmembrane transport"/>
    <property type="evidence" value="ECO:0007669"/>
    <property type="project" value="InterPro"/>
</dbReference>
<dbReference type="RefSeq" id="WP_005965110.1">
    <property type="nucleotide sequence ID" value="NZ_CP040505.1"/>
</dbReference>
<dbReference type="InterPro" id="IPR001626">
    <property type="entry name" value="ABC_TroCD"/>
</dbReference>
<evidence type="ECO:0000256" key="1">
    <source>
        <dbReference type="ARBA" id="ARBA00004141"/>
    </source>
</evidence>
<dbReference type="PATRIC" id="fig|888050.3.peg.1884"/>
<dbReference type="GO" id="GO:0010043">
    <property type="term" value="P:response to zinc ion"/>
    <property type="evidence" value="ECO:0007669"/>
    <property type="project" value="TreeGrafter"/>
</dbReference>
<evidence type="ECO:0000256" key="7">
    <source>
        <dbReference type="SAM" id="Phobius"/>
    </source>
</evidence>
<dbReference type="STRING" id="888050.HMPREF9004_1967"/>
<feature type="transmembrane region" description="Helical" evidence="7">
    <location>
        <begin position="86"/>
        <end position="104"/>
    </location>
</feature>
<comment type="similarity">
    <text evidence="2 6">Belongs to the ABC-3 integral membrane protein family.</text>
</comment>
<dbReference type="EMBL" id="AQHZ01000030">
    <property type="protein sequence ID" value="ENO17302.1"/>
    <property type="molecule type" value="Genomic_DNA"/>
</dbReference>
<feature type="transmembrane region" description="Helical" evidence="7">
    <location>
        <begin position="186"/>
        <end position="210"/>
    </location>
</feature>
<comment type="subcellular location">
    <subcellularLocation>
        <location evidence="6">Cell membrane</location>
        <topology evidence="6">Multi-pass membrane protein</topology>
    </subcellularLocation>
    <subcellularLocation>
        <location evidence="1">Membrane</location>
        <topology evidence="1">Multi-pass membrane protein</topology>
    </subcellularLocation>
</comment>
<dbReference type="HOGENOM" id="CLU_028808_4_3_11"/>
<keyword evidence="9" id="KW-1185">Reference proteome</keyword>
<reference evidence="8 9" key="1">
    <citation type="submission" date="2013-03" db="EMBL/GenBank/DDBJ databases">
        <title>Reference genome for the Human Microbiome Project.</title>
        <authorList>
            <person name="Aqrawi P."/>
            <person name="Ayvaz T."/>
            <person name="Bess C."/>
            <person name="Blankenburg K."/>
            <person name="Coyle M."/>
            <person name="Deng J."/>
            <person name="Forbes L."/>
            <person name="Fowler G."/>
            <person name="Francisco L."/>
            <person name="Fu Q."/>
            <person name="Gibbs R."/>
            <person name="Gross S."/>
            <person name="Gubbala S."/>
            <person name="Hale W."/>
            <person name="Hemphill L."/>
            <person name="Highlander S."/>
            <person name="Hirani K."/>
            <person name="Jackson L."/>
            <person name="Jakkamsetti A."/>
            <person name="Javaid M."/>
            <person name="Jayaseelan J.C."/>
            <person name="Jiang H."/>
            <person name="Joshi V."/>
            <person name="Korchina V."/>
            <person name="Kovar C."/>
            <person name="Lara F."/>
            <person name="Lee S."/>
            <person name="Liu Y."/>
            <person name="Mata R."/>
            <person name="Mathew T."/>
            <person name="Munidasa M."/>
            <person name="Muzny D."/>
            <person name="Nazareth L."/>
            <person name="Ngo R."/>
            <person name="Nguyen L."/>
            <person name="Nguyen N."/>
            <person name="Okwuonu G."/>
            <person name="Ongeri F."/>
            <person name="Palculict T."/>
            <person name="Patil S."/>
            <person name="Petrosino J."/>
            <person name="Pham C."/>
            <person name="Pham P."/>
            <person name="Pu L.-L."/>
            <person name="Qin X."/>
            <person name="Qu J."/>
            <person name="Reid J."/>
            <person name="Ross M."/>
            <person name="Ruth R."/>
            <person name="Saada N."/>
            <person name="San Lucas F."/>
            <person name="Santibanez J."/>
            <person name="Shang Y."/>
            <person name="Simmons D."/>
            <person name="Song X.-Z."/>
            <person name="Tang L.-Y."/>
            <person name="Thornton R."/>
            <person name="Warren J."/>
            <person name="Weissenberger G."/>
            <person name="Wilczek-Boney K."/>
            <person name="Worley K."/>
            <person name="Youmans B."/>
            <person name="Zhang J."/>
            <person name="Zhang L."/>
            <person name="Zhao Z."/>
            <person name="Zhou C."/>
            <person name="Zhu D."/>
            <person name="Zhu Y."/>
        </authorList>
    </citation>
    <scope>NUCLEOTIDE SEQUENCE [LARGE SCALE GENOMIC DNA]</scope>
    <source>
        <strain evidence="8 9">F0333</strain>
    </source>
</reference>
<feature type="transmembrane region" description="Helical" evidence="7">
    <location>
        <begin position="116"/>
        <end position="134"/>
    </location>
</feature>
<dbReference type="OrthoDB" id="4425802at2"/>
<dbReference type="Proteomes" id="UP000013015">
    <property type="component" value="Unassembled WGS sequence"/>
</dbReference>
<feature type="transmembrane region" description="Helical" evidence="7">
    <location>
        <begin position="216"/>
        <end position="235"/>
    </location>
</feature>
<comment type="caution">
    <text evidence="8">The sequence shown here is derived from an EMBL/GenBank/DDBJ whole genome shotgun (WGS) entry which is preliminary data.</text>
</comment>
<dbReference type="eggNOG" id="COG1108">
    <property type="taxonomic scope" value="Bacteria"/>
</dbReference>
<evidence type="ECO:0000256" key="5">
    <source>
        <dbReference type="ARBA" id="ARBA00023136"/>
    </source>
</evidence>
<evidence type="ECO:0000256" key="2">
    <source>
        <dbReference type="ARBA" id="ARBA00008034"/>
    </source>
</evidence>
<keyword evidence="4 7" id="KW-1133">Transmembrane helix</keyword>
<evidence type="ECO:0000256" key="4">
    <source>
        <dbReference type="ARBA" id="ARBA00022989"/>
    </source>
</evidence>
<protein>
    <submittedName>
        <fullName evidence="8">ABC superfamily ATP binding cassette transporter</fullName>
    </submittedName>
</protein>
<keyword evidence="3 6" id="KW-0812">Transmembrane</keyword>
<dbReference type="Gene3D" id="1.10.3470.10">
    <property type="entry name" value="ABC transporter involved in vitamin B12 uptake, BtuC"/>
    <property type="match status" value="1"/>
</dbReference>
<feature type="transmembrane region" description="Helical" evidence="7">
    <location>
        <begin position="274"/>
        <end position="296"/>
    </location>
</feature>
<dbReference type="SUPFAM" id="SSF81345">
    <property type="entry name" value="ABC transporter involved in vitamin B12 uptake, BtuC"/>
    <property type="match status" value="1"/>
</dbReference>
<evidence type="ECO:0000313" key="9">
    <source>
        <dbReference type="Proteomes" id="UP000013015"/>
    </source>
</evidence>
<accession>N6X1L1</accession>
<gene>
    <name evidence="8" type="ORF">HMPREF9004_1967</name>
</gene>
<sequence>MGVLHAFIEAIEQLRSLASHIPGIAPLAQEAFLFRPFILLLVLGVAAGAVGTLVNLRRVEFNAEAMVHSVFPGIVAGFAFGGTDAIPLGASLTALLVVAALVLVEHTEAHHEGGTAVVLTAFFGLGIVISLKKGDMSGQLEALMFGRLLEVTDARLLQSLIVCLLALLLVIATWKENILVAHDREGARAMGINLLAVDLALNCAIAAIVISASSAVGVLLVIAYLVVPGAAGRLISASVGRMCVISILVAVLGGWLGMRLMLVPTPHPVSPQAAVVLSIVALLVLIIAGLKIYTVLRKIMAPKVKASTEGELQGVGAQ</sequence>
<dbReference type="GO" id="GO:0043190">
    <property type="term" value="C:ATP-binding cassette (ABC) transporter complex"/>
    <property type="evidence" value="ECO:0007669"/>
    <property type="project" value="InterPro"/>
</dbReference>
<evidence type="ECO:0000256" key="6">
    <source>
        <dbReference type="RuleBase" id="RU003943"/>
    </source>
</evidence>
<dbReference type="PANTHER" id="PTHR30477:SF13">
    <property type="entry name" value="IRON TRANSPORT SYSTEM MEMBRANE PROTEIN HI_0360-RELATED"/>
    <property type="match status" value="1"/>
</dbReference>
<dbReference type="AlphaFoldDB" id="N6X1L1"/>
<keyword evidence="6" id="KW-0813">Transport</keyword>
<feature type="transmembrane region" description="Helical" evidence="7">
    <location>
        <begin position="242"/>
        <end position="262"/>
    </location>
</feature>
<feature type="transmembrane region" description="Helical" evidence="7">
    <location>
        <begin position="154"/>
        <end position="174"/>
    </location>
</feature>
<evidence type="ECO:0000256" key="3">
    <source>
        <dbReference type="ARBA" id="ARBA00022692"/>
    </source>
</evidence>
<feature type="transmembrane region" description="Helical" evidence="7">
    <location>
        <begin position="32"/>
        <end position="54"/>
    </location>
</feature>
<name>N6X1L1_9ACTO</name>
<evidence type="ECO:0000313" key="8">
    <source>
        <dbReference type="EMBL" id="ENO17302.1"/>
    </source>
</evidence>
<keyword evidence="5 7" id="KW-0472">Membrane</keyword>